<name>A0A8H6Y962_9AGAR</name>
<gene>
    <name evidence="2" type="ORF">MSAN_01406500</name>
</gene>
<dbReference type="EMBL" id="JACAZH010000011">
    <property type="protein sequence ID" value="KAF7354917.1"/>
    <property type="molecule type" value="Genomic_DNA"/>
</dbReference>
<keyword evidence="3" id="KW-1185">Reference proteome</keyword>
<dbReference type="Proteomes" id="UP000623467">
    <property type="component" value="Unassembled WGS sequence"/>
</dbReference>
<organism evidence="2 3">
    <name type="scientific">Mycena sanguinolenta</name>
    <dbReference type="NCBI Taxonomy" id="230812"/>
    <lineage>
        <taxon>Eukaryota</taxon>
        <taxon>Fungi</taxon>
        <taxon>Dikarya</taxon>
        <taxon>Basidiomycota</taxon>
        <taxon>Agaricomycotina</taxon>
        <taxon>Agaricomycetes</taxon>
        <taxon>Agaricomycetidae</taxon>
        <taxon>Agaricales</taxon>
        <taxon>Marasmiineae</taxon>
        <taxon>Mycenaceae</taxon>
        <taxon>Mycena</taxon>
    </lineage>
</organism>
<evidence type="ECO:0000313" key="3">
    <source>
        <dbReference type="Proteomes" id="UP000623467"/>
    </source>
</evidence>
<dbReference type="AlphaFoldDB" id="A0A8H6Y962"/>
<evidence type="ECO:0000256" key="1">
    <source>
        <dbReference type="SAM" id="MobiDB-lite"/>
    </source>
</evidence>
<feature type="region of interest" description="Disordered" evidence="1">
    <location>
        <begin position="41"/>
        <end position="87"/>
    </location>
</feature>
<proteinExistence type="predicted"/>
<reference evidence="2" key="1">
    <citation type="submission" date="2020-05" db="EMBL/GenBank/DDBJ databases">
        <title>Mycena genomes resolve the evolution of fungal bioluminescence.</title>
        <authorList>
            <person name="Tsai I.J."/>
        </authorList>
    </citation>
    <scope>NUCLEOTIDE SEQUENCE</scope>
    <source>
        <strain evidence="2">160909Yilan</strain>
    </source>
</reference>
<sequence length="229" mass="25294">MLLPSDVVPMPEIDRKSQGFRNVEYAMRLWSWRDEKACSLKGKNNGDSHGLGGGGDQAWDRKESRKRGPPLDWDSDSRLTKRRSTTSDLPSVTAKSLQFAIEAGLVMAVKFTDGAMQPDCPVCTVADALLKLRTEPGKRHHSSPAGDNLMKLTLTLSRRLPATAWRGVGHDHPVVLREYHACQFDALAAELDVFARLEGLQPKVMLCHGVVAARNFSWMALLMEDSAVA</sequence>
<accession>A0A8H6Y962</accession>
<dbReference type="OrthoDB" id="3018692at2759"/>
<protein>
    <submittedName>
        <fullName evidence="2">Uncharacterized protein</fullName>
    </submittedName>
</protein>
<evidence type="ECO:0000313" key="2">
    <source>
        <dbReference type="EMBL" id="KAF7354917.1"/>
    </source>
</evidence>
<comment type="caution">
    <text evidence="2">The sequence shown here is derived from an EMBL/GenBank/DDBJ whole genome shotgun (WGS) entry which is preliminary data.</text>
</comment>